<evidence type="ECO:0000313" key="11">
    <source>
        <dbReference type="Proteomes" id="UP000251213"/>
    </source>
</evidence>
<gene>
    <name evidence="10" type="ORF">DL897_00295</name>
</gene>
<dbReference type="Pfam" id="PF13087">
    <property type="entry name" value="AAA_12"/>
    <property type="match status" value="1"/>
</dbReference>
<evidence type="ECO:0000256" key="2">
    <source>
        <dbReference type="ARBA" id="ARBA00022741"/>
    </source>
</evidence>
<name>A0A364K8B0_9BACL</name>
<dbReference type="InterPro" id="IPR049468">
    <property type="entry name" value="Restrct_endonuc-II-like_dom"/>
</dbReference>
<comment type="caution">
    <text evidence="10">The sequence shown here is derived from an EMBL/GenBank/DDBJ whole genome shotgun (WGS) entry which is preliminary data.</text>
</comment>
<dbReference type="Pfam" id="PF13195">
    <property type="entry name" value="DUF4011"/>
    <property type="match status" value="1"/>
</dbReference>
<dbReference type="InterPro" id="IPR050534">
    <property type="entry name" value="Coronavir_polyprotein_1ab"/>
</dbReference>
<dbReference type="Gene3D" id="3.40.50.300">
    <property type="entry name" value="P-loop containing nucleotide triphosphate hydrolases"/>
    <property type="match status" value="3"/>
</dbReference>
<dbReference type="AlphaFoldDB" id="A0A364K8B0"/>
<evidence type="ECO:0000313" key="10">
    <source>
        <dbReference type="EMBL" id="RAL26533.1"/>
    </source>
</evidence>
<dbReference type="Proteomes" id="UP000251213">
    <property type="component" value="Unassembled WGS sequence"/>
</dbReference>
<evidence type="ECO:0000256" key="5">
    <source>
        <dbReference type="ARBA" id="ARBA00022840"/>
    </source>
</evidence>
<proteinExistence type="inferred from homology"/>
<evidence type="ECO:0000259" key="9">
    <source>
        <dbReference type="Pfam" id="PF18741"/>
    </source>
</evidence>
<dbReference type="CDD" id="cd18808">
    <property type="entry name" value="SF1_C_Upf1"/>
    <property type="match status" value="1"/>
</dbReference>
<keyword evidence="5" id="KW-0067">ATP-binding</keyword>
<organism evidence="10 11">
    <name type="scientific">Thermoflavimicrobium daqui</name>
    <dbReference type="NCBI Taxonomy" id="2137476"/>
    <lineage>
        <taxon>Bacteria</taxon>
        <taxon>Bacillati</taxon>
        <taxon>Bacillota</taxon>
        <taxon>Bacilli</taxon>
        <taxon>Bacillales</taxon>
        <taxon>Thermoactinomycetaceae</taxon>
        <taxon>Thermoflavimicrobium</taxon>
    </lineage>
</organism>
<dbReference type="InterPro" id="IPR041679">
    <property type="entry name" value="DNA2/NAM7-like_C"/>
</dbReference>
<dbReference type="InterPro" id="IPR025103">
    <property type="entry name" value="DUF4011"/>
</dbReference>
<evidence type="ECO:0000256" key="4">
    <source>
        <dbReference type="ARBA" id="ARBA00022806"/>
    </source>
</evidence>
<reference evidence="10 11" key="1">
    <citation type="submission" date="2018-06" db="EMBL/GenBank/DDBJ databases">
        <title>Thermoflavimicrobium daqus sp. nov., a thermophilic microbe isolated from Moutai-flavour Daqu.</title>
        <authorList>
            <person name="Wang X."/>
            <person name="Zhou H."/>
        </authorList>
    </citation>
    <scope>NUCLEOTIDE SEQUENCE [LARGE SCALE GENOMIC DNA]</scope>
    <source>
        <strain evidence="10 11">FBKL4.011</strain>
    </source>
</reference>
<protein>
    <submittedName>
        <fullName evidence="10">Helicase</fullName>
    </submittedName>
</protein>
<dbReference type="OrthoDB" id="9757917at2"/>
<keyword evidence="11" id="KW-1185">Reference proteome</keyword>
<dbReference type="InterPro" id="IPR027417">
    <property type="entry name" value="P-loop_NTPase"/>
</dbReference>
<sequence>MEQKLIRLKDRLSDLSRRNRSLRLLKLPSKWTFDLTEIDNEVGSSRAAKMLHEIISGKKKFRLTHSSLPERKLQTIGQSLTHLYRNMKAIEDETGLYDLYIGYPFLTGNLRDGSFIQAPLYLYPVRLIRKDSSNLNWELEFFPDAEPQLNRTLFLGLKRFHQSAFEESIFEDSEQWKSIDKTNLSSWAEWLNENHIKVTYTDGNIKPFCTYTRETIPQKAPLTLEPFFILGSFPQGSSSLIRDYDELITLSTDQKLPFLQELIHLDEESHYDPMPETYNEVDVEHSSLKEEEQFFLLPSDYSQETILQAMRGAKGLVVHGPPGTGKSQVIVNLITDALANGKKVLVVCQKRAALDVVYQRLDSLGLTPYSALIHDEKQDRKALYHKINNQIPEMSIPIQGRESSFQHLCKRIEEREQKLNAIYKGLHERQPFGFSAYELYGRAKKRDDVIQTISVSDLAADLHRDDLEDIFTTISLYGSYYQRFGRDDYILKRRKSLAHLELKDQTRLIEQLELALEKAEQAIQQLHQLDHEKMTPAYLWLISDRLAKIYDDLDSKEKKTLQKLRIWWWTSFTGKKIIEELLHGQKFKGISSAEWPKIQECLRLMYEIAQITSKLDQHLHLLEEFLDEEFFKQIRSELSEGMIPYQTILQIREAMAHDFDDLRAMDRCFYESKVVVQKLLQRLKDKEMNQDSSLSEQWVDTLLQSFYLFWIDEIERKHPHLTKVSTDEFQQIRDDFAKLISDKRKLAVQVLEERIISNMNHSLQNHTRAFRELRHQTGKKRQIWPVRKLVNHFSEKGLLDILPVWLASPEMVSSMFPLTAGLFDIVIFDEASQCTVESGLPSIYRGKQVVIAGDEKQLQPFEQFRVSLSDDDDDENDVGMEESPSLLNLAKRIYPVRMLQYHYRSKFEELIHFSNHAFYNGLMQVAPNVSSDHSTPAIHWMKVDGRWINQCNEREAIAVVDLLQQQLEKEPQQTIGIITFNAKQQDKILQIIDQRAKDNPHFSALYEATMKRELDERIFVKNIENVQGDERDVVIFSIGYAPNEEGRIYNRFGLLNQQGGENRLNVAITRAKEKIYVVASIEPHELNVAGSKHEGPRLFRHYLEYAKAVSNGNKEQILHILNRVNPQTDTKKQYHHDQFDSPFEVEVCEALRSIGYQVDTQIGVSGYRIDLGIVHPKDPSRYILGIECDGAAYHSSPYAKERDLYRQEFLEARGWKIGRIWSRNWWRNPSIEIEKIDRMVKDLLQKEEHQEKVSIS</sequence>
<reference evidence="10 11" key="2">
    <citation type="submission" date="2018-06" db="EMBL/GenBank/DDBJ databases">
        <authorList>
            <person name="Zhirakovskaya E."/>
        </authorList>
    </citation>
    <scope>NUCLEOTIDE SEQUENCE [LARGE SCALE GENOMIC DNA]</scope>
    <source>
        <strain evidence="10 11">FBKL4.011</strain>
    </source>
</reference>
<dbReference type="GO" id="GO:0043139">
    <property type="term" value="F:5'-3' DNA helicase activity"/>
    <property type="evidence" value="ECO:0007669"/>
    <property type="project" value="TreeGrafter"/>
</dbReference>
<dbReference type="InterPro" id="IPR011335">
    <property type="entry name" value="Restrct_endonuc-II-like"/>
</dbReference>
<feature type="domain" description="DNA2/NAM7 helicase-like C-terminal" evidence="8">
    <location>
        <begin position="894"/>
        <end position="1080"/>
    </location>
</feature>
<dbReference type="GO" id="GO:0005524">
    <property type="term" value="F:ATP binding"/>
    <property type="evidence" value="ECO:0007669"/>
    <property type="project" value="UniProtKB-KW"/>
</dbReference>
<evidence type="ECO:0000256" key="6">
    <source>
        <dbReference type="SAM" id="Coils"/>
    </source>
</evidence>
<keyword evidence="2" id="KW-0547">Nucleotide-binding</keyword>
<keyword evidence="6" id="KW-0175">Coiled coil</keyword>
<dbReference type="SUPFAM" id="SSF52540">
    <property type="entry name" value="P-loop containing nucleoside triphosphate hydrolases"/>
    <property type="match status" value="1"/>
</dbReference>
<evidence type="ECO:0000259" key="7">
    <source>
        <dbReference type="Pfam" id="PF13086"/>
    </source>
</evidence>
<feature type="domain" description="Restriction endonuclease type II-like" evidence="9">
    <location>
        <begin position="1143"/>
        <end position="1237"/>
    </location>
</feature>
<keyword evidence="4 10" id="KW-0347">Helicase</keyword>
<dbReference type="PANTHER" id="PTHR43788:SF8">
    <property type="entry name" value="DNA-BINDING PROTEIN SMUBP-2"/>
    <property type="match status" value="1"/>
</dbReference>
<dbReference type="InterPro" id="IPR047187">
    <property type="entry name" value="SF1_C_Upf1"/>
</dbReference>
<feature type="domain" description="DNA2/NAM7 helicase helicase" evidence="7">
    <location>
        <begin position="726"/>
        <end position="860"/>
    </location>
</feature>
<feature type="coiled-coil region" evidence="6">
    <location>
        <begin position="502"/>
        <end position="532"/>
    </location>
</feature>
<dbReference type="Pfam" id="PF18741">
    <property type="entry name" value="MTES_1575"/>
    <property type="match status" value="1"/>
</dbReference>
<keyword evidence="3" id="KW-0378">Hydrolase</keyword>
<evidence type="ECO:0000256" key="3">
    <source>
        <dbReference type="ARBA" id="ARBA00022801"/>
    </source>
</evidence>
<dbReference type="GO" id="GO:0016787">
    <property type="term" value="F:hydrolase activity"/>
    <property type="evidence" value="ECO:0007669"/>
    <property type="project" value="UniProtKB-KW"/>
</dbReference>
<dbReference type="InterPro" id="IPR041677">
    <property type="entry name" value="DNA2/NAM7_AAA_11"/>
</dbReference>
<comment type="similarity">
    <text evidence="1">Belongs to the DNA2/NAM7 helicase family.</text>
</comment>
<dbReference type="Pfam" id="PF13086">
    <property type="entry name" value="AAA_11"/>
    <property type="match status" value="2"/>
</dbReference>
<dbReference type="Gene3D" id="3.40.960.10">
    <property type="entry name" value="VSR Endonuclease"/>
    <property type="match status" value="1"/>
</dbReference>
<dbReference type="RefSeq" id="WP_113657139.1">
    <property type="nucleotide sequence ID" value="NZ_KZ845663.1"/>
</dbReference>
<dbReference type="EMBL" id="QJKK01000001">
    <property type="protein sequence ID" value="RAL26533.1"/>
    <property type="molecule type" value="Genomic_DNA"/>
</dbReference>
<dbReference type="FunFam" id="3.40.960.10:FF:000002">
    <property type="entry name" value="DNA helicase related protein"/>
    <property type="match status" value="1"/>
</dbReference>
<evidence type="ECO:0000256" key="1">
    <source>
        <dbReference type="ARBA" id="ARBA00007913"/>
    </source>
</evidence>
<evidence type="ECO:0000259" key="8">
    <source>
        <dbReference type="Pfam" id="PF13087"/>
    </source>
</evidence>
<dbReference type="SUPFAM" id="SSF52980">
    <property type="entry name" value="Restriction endonuclease-like"/>
    <property type="match status" value="1"/>
</dbReference>
<dbReference type="PANTHER" id="PTHR43788">
    <property type="entry name" value="DNA2/NAM7 HELICASE FAMILY MEMBER"/>
    <property type="match status" value="1"/>
</dbReference>
<feature type="domain" description="DNA2/NAM7 helicase helicase" evidence="7">
    <location>
        <begin position="302"/>
        <end position="485"/>
    </location>
</feature>
<accession>A0A364K8B0</accession>